<feature type="compositionally biased region" description="Low complexity" evidence="7">
    <location>
        <begin position="395"/>
        <end position="404"/>
    </location>
</feature>
<feature type="compositionally biased region" description="Basic and acidic residues" evidence="7">
    <location>
        <begin position="428"/>
        <end position="451"/>
    </location>
</feature>
<dbReference type="InterPro" id="IPR037818">
    <property type="entry name" value="TAF8"/>
</dbReference>
<evidence type="ECO:0000256" key="5">
    <source>
        <dbReference type="ARBA" id="ARBA00023163"/>
    </source>
</evidence>
<dbReference type="InterPro" id="IPR006565">
    <property type="entry name" value="BTP"/>
</dbReference>
<comment type="caution">
    <text evidence="9">The sequence shown here is derived from an EMBL/GenBank/DDBJ whole genome shotgun (WGS) entry which is preliminary data.</text>
</comment>
<feature type="compositionally biased region" description="Gly residues" evidence="7">
    <location>
        <begin position="384"/>
        <end position="394"/>
    </location>
</feature>
<evidence type="ECO:0000313" key="9">
    <source>
        <dbReference type="EMBL" id="KAF9327380.1"/>
    </source>
</evidence>
<keyword evidence="6" id="KW-0539">Nucleus</keyword>
<feature type="domain" description="Bromodomain associated" evidence="8">
    <location>
        <begin position="74"/>
        <end position="151"/>
    </location>
</feature>
<accession>A0A9P5SHB5</accession>
<comment type="subcellular location">
    <subcellularLocation>
        <location evidence="1">Nucleus</location>
    </subcellularLocation>
</comment>
<dbReference type="AlphaFoldDB" id="A0A9P5SHB5"/>
<evidence type="ECO:0000256" key="4">
    <source>
        <dbReference type="ARBA" id="ARBA00023015"/>
    </source>
</evidence>
<feature type="compositionally biased region" description="Low complexity" evidence="7">
    <location>
        <begin position="25"/>
        <end position="49"/>
    </location>
</feature>
<dbReference type="Proteomes" id="UP000696485">
    <property type="component" value="Unassembled WGS sequence"/>
</dbReference>
<dbReference type="GO" id="GO:0046982">
    <property type="term" value="F:protein heterodimerization activity"/>
    <property type="evidence" value="ECO:0007669"/>
    <property type="project" value="InterPro"/>
</dbReference>
<evidence type="ECO:0000256" key="6">
    <source>
        <dbReference type="ARBA" id="ARBA00023242"/>
    </source>
</evidence>
<evidence type="ECO:0000256" key="7">
    <source>
        <dbReference type="SAM" id="MobiDB-lite"/>
    </source>
</evidence>
<feature type="region of interest" description="Disordered" evidence="7">
    <location>
        <begin position="352"/>
        <end position="461"/>
    </location>
</feature>
<organism evidence="9 10">
    <name type="scientific">Podila minutissima</name>
    <dbReference type="NCBI Taxonomy" id="64525"/>
    <lineage>
        <taxon>Eukaryota</taxon>
        <taxon>Fungi</taxon>
        <taxon>Fungi incertae sedis</taxon>
        <taxon>Mucoromycota</taxon>
        <taxon>Mortierellomycotina</taxon>
        <taxon>Mortierellomycetes</taxon>
        <taxon>Mortierellales</taxon>
        <taxon>Mortierellaceae</taxon>
        <taxon>Podila</taxon>
    </lineage>
</organism>
<keyword evidence="5" id="KW-0804">Transcription</keyword>
<dbReference type="Gene3D" id="1.10.20.10">
    <property type="entry name" value="Histone, subunit A"/>
    <property type="match status" value="1"/>
</dbReference>
<name>A0A9P5SHB5_9FUNG</name>
<evidence type="ECO:0000259" key="8">
    <source>
        <dbReference type="SMART" id="SM00576"/>
    </source>
</evidence>
<feature type="compositionally biased region" description="Gly residues" evidence="7">
    <location>
        <begin position="405"/>
        <end position="415"/>
    </location>
</feature>
<dbReference type="PANTHER" id="PTHR46469">
    <property type="entry name" value="TRANSCRIPTION INITIATION FACTOR TFIID SUBUNIT 8"/>
    <property type="match status" value="1"/>
</dbReference>
<proteinExistence type="inferred from homology"/>
<feature type="compositionally biased region" description="Low complexity" evidence="7">
    <location>
        <begin position="316"/>
        <end position="328"/>
    </location>
</feature>
<keyword evidence="4" id="KW-0805">Transcription regulation</keyword>
<dbReference type="GO" id="GO:0006367">
    <property type="term" value="P:transcription initiation at RNA polymerase II promoter"/>
    <property type="evidence" value="ECO:0007669"/>
    <property type="project" value="TreeGrafter"/>
</dbReference>
<dbReference type="InterPro" id="IPR009072">
    <property type="entry name" value="Histone-fold"/>
</dbReference>
<dbReference type="Pfam" id="PF10406">
    <property type="entry name" value="TAF8_C"/>
    <property type="match status" value="1"/>
</dbReference>
<evidence type="ECO:0000256" key="3">
    <source>
        <dbReference type="ARBA" id="ARBA00017307"/>
    </source>
</evidence>
<feature type="region of interest" description="Disordered" evidence="7">
    <location>
        <begin position="171"/>
        <end position="228"/>
    </location>
</feature>
<protein>
    <recommendedName>
        <fullName evidence="3">Transcription initiation factor TFIID subunit 8</fullName>
    </recommendedName>
</protein>
<dbReference type="PANTHER" id="PTHR46469:SF1">
    <property type="entry name" value="TRANSCRIPTION INITIATION FACTOR TFIID SUBUNIT 8"/>
    <property type="match status" value="1"/>
</dbReference>
<feature type="region of interest" description="Disordered" evidence="7">
    <location>
        <begin position="307"/>
        <end position="332"/>
    </location>
</feature>
<gene>
    <name evidence="9" type="primary">TAF8</name>
    <name evidence="9" type="ORF">BG006_009301</name>
</gene>
<reference evidence="9" key="1">
    <citation type="journal article" date="2020" name="Fungal Divers.">
        <title>Resolving the Mortierellaceae phylogeny through synthesis of multi-gene phylogenetics and phylogenomics.</title>
        <authorList>
            <person name="Vandepol N."/>
            <person name="Liber J."/>
            <person name="Desiro A."/>
            <person name="Na H."/>
            <person name="Kennedy M."/>
            <person name="Barry K."/>
            <person name="Grigoriev I.V."/>
            <person name="Miller A.N."/>
            <person name="O'Donnell K."/>
            <person name="Stajich J.E."/>
            <person name="Bonito G."/>
        </authorList>
    </citation>
    <scope>NUCLEOTIDE SEQUENCE</scope>
    <source>
        <strain evidence="9">NVP1</strain>
    </source>
</reference>
<sequence>MSDIIAVMQPRGPVEADTAAATNITVPTTSSTSTHTPQSQSRPSKSGAQSKKKSKTSIQPQRRPPPSPSESTMDGATADATCKKLVSILALAAGFEGITAGALYTLTNAFENYTQQIYRIAHSFAELAGRTQPNVYDLQQAFADMSLSAESLAEYAKKASQSSIPLLQGPLQETMAKPKKKKEKTTVLLDSDIEDNSESDEEDNKDAAGNKITARTPVPDHLPPFPSKHSYRQTAVYVKRPTDPQKIRELNAEQSRLVESNLKRLMAAENKVAMAAHKDTLQQHQQEILPVALGSADLANAVVVKEEPGLSSSGPADVAAASTSSSRRMSVDADRRATKLEILPVVNYETAKRQQQLSATGRDQRHEMKGGHMRGESGVNNSGSGSGSGAGSIGDGVNNASGSSGTSGGGGGGNGRAEWRMERRRLRREQSLMEGRDDSNSHKRQRQETQRMKLVSMEMDS</sequence>
<evidence type="ECO:0000256" key="2">
    <source>
        <dbReference type="ARBA" id="ARBA00008767"/>
    </source>
</evidence>
<feature type="region of interest" description="Disordered" evidence="7">
    <location>
        <begin position="1"/>
        <end position="76"/>
    </location>
</feature>
<dbReference type="EMBL" id="JAAAUY010000670">
    <property type="protein sequence ID" value="KAF9327380.1"/>
    <property type="molecule type" value="Genomic_DNA"/>
</dbReference>
<feature type="compositionally biased region" description="Acidic residues" evidence="7">
    <location>
        <begin position="191"/>
        <end position="204"/>
    </location>
</feature>
<keyword evidence="10" id="KW-1185">Reference proteome</keyword>
<dbReference type="Pfam" id="PF07524">
    <property type="entry name" value="Bromo_TP"/>
    <property type="match status" value="1"/>
</dbReference>
<dbReference type="SMART" id="SM00576">
    <property type="entry name" value="BTP"/>
    <property type="match status" value="1"/>
</dbReference>
<comment type="similarity">
    <text evidence="2">Belongs to the TAF8 family.</text>
</comment>
<dbReference type="InterPro" id="IPR019473">
    <property type="entry name" value="TFIID_su8_C"/>
</dbReference>
<dbReference type="GO" id="GO:0005669">
    <property type="term" value="C:transcription factor TFIID complex"/>
    <property type="evidence" value="ECO:0007669"/>
    <property type="project" value="InterPro"/>
</dbReference>
<feature type="compositionally biased region" description="Basic and acidic residues" evidence="7">
    <location>
        <begin position="362"/>
        <end position="375"/>
    </location>
</feature>
<dbReference type="CDD" id="cd08049">
    <property type="entry name" value="TAF8"/>
    <property type="match status" value="1"/>
</dbReference>
<evidence type="ECO:0000313" key="10">
    <source>
        <dbReference type="Proteomes" id="UP000696485"/>
    </source>
</evidence>
<evidence type="ECO:0000256" key="1">
    <source>
        <dbReference type="ARBA" id="ARBA00004123"/>
    </source>
</evidence>